<comment type="subcellular location">
    <subcellularLocation>
        <location evidence="1">Cell membrane</location>
        <topology evidence="1">Multi-pass membrane protein</topology>
    </subcellularLocation>
</comment>
<name>Q0SVE9_CLOPS</name>
<evidence type="ECO:0000256" key="7">
    <source>
        <dbReference type="ARBA" id="ARBA00023136"/>
    </source>
</evidence>
<accession>Q0SVE9</accession>
<evidence type="ECO:0000256" key="8">
    <source>
        <dbReference type="SAM" id="Phobius"/>
    </source>
</evidence>
<dbReference type="BioCyc" id="CPER289380:GI76-594-MONOMER"/>
<keyword evidence="7 8" id="KW-0472">Membrane</keyword>
<evidence type="ECO:0000256" key="2">
    <source>
        <dbReference type="ARBA" id="ARBA00022475"/>
    </source>
</evidence>
<dbReference type="InterPro" id="IPR038731">
    <property type="entry name" value="RgtA/B/C-like"/>
</dbReference>
<keyword evidence="5 8" id="KW-0812">Transmembrane</keyword>
<keyword evidence="3" id="KW-0328">Glycosyltransferase</keyword>
<feature type="domain" description="Glycosyltransferase RgtA/B/C/D-like" evidence="9">
    <location>
        <begin position="77"/>
        <end position="235"/>
    </location>
</feature>
<dbReference type="RefSeq" id="WP_011591665.1">
    <property type="nucleotide sequence ID" value="NC_008262.1"/>
</dbReference>
<evidence type="ECO:0000256" key="3">
    <source>
        <dbReference type="ARBA" id="ARBA00022676"/>
    </source>
</evidence>
<dbReference type="EMBL" id="CP000312">
    <property type="protein sequence ID" value="ABG85858.1"/>
    <property type="molecule type" value="Genomic_DNA"/>
</dbReference>
<evidence type="ECO:0000256" key="4">
    <source>
        <dbReference type="ARBA" id="ARBA00022679"/>
    </source>
</evidence>
<keyword evidence="4" id="KW-0808">Transferase</keyword>
<dbReference type="KEGG" id="cpr:CPR_0574"/>
<evidence type="ECO:0000313" key="11">
    <source>
        <dbReference type="Proteomes" id="UP000001824"/>
    </source>
</evidence>
<feature type="transmembrane region" description="Helical" evidence="8">
    <location>
        <begin position="182"/>
        <end position="206"/>
    </location>
</feature>
<feature type="transmembrane region" description="Helical" evidence="8">
    <location>
        <begin position="98"/>
        <end position="116"/>
    </location>
</feature>
<feature type="transmembrane region" description="Helical" evidence="8">
    <location>
        <begin position="218"/>
        <end position="235"/>
    </location>
</feature>
<evidence type="ECO:0000313" key="10">
    <source>
        <dbReference type="EMBL" id="ABG85858.1"/>
    </source>
</evidence>
<feature type="transmembrane region" description="Helical" evidence="8">
    <location>
        <begin position="152"/>
        <end position="170"/>
    </location>
</feature>
<gene>
    <name evidence="10" type="ordered locus">CPR_0574</name>
</gene>
<dbReference type="Proteomes" id="UP000001824">
    <property type="component" value="Chromosome"/>
</dbReference>
<evidence type="ECO:0000259" key="9">
    <source>
        <dbReference type="Pfam" id="PF13231"/>
    </source>
</evidence>
<organism evidence="10 11">
    <name type="scientific">Clostridium perfringens (strain SM101 / Type A)</name>
    <dbReference type="NCBI Taxonomy" id="289380"/>
    <lineage>
        <taxon>Bacteria</taxon>
        <taxon>Bacillati</taxon>
        <taxon>Bacillota</taxon>
        <taxon>Clostridia</taxon>
        <taxon>Eubacteriales</taxon>
        <taxon>Clostridiaceae</taxon>
        <taxon>Clostridium</taxon>
    </lineage>
</organism>
<evidence type="ECO:0000256" key="5">
    <source>
        <dbReference type="ARBA" id="ARBA00022692"/>
    </source>
</evidence>
<dbReference type="GO" id="GO:0005886">
    <property type="term" value="C:plasma membrane"/>
    <property type="evidence" value="ECO:0007669"/>
    <property type="project" value="UniProtKB-SubCell"/>
</dbReference>
<evidence type="ECO:0000256" key="1">
    <source>
        <dbReference type="ARBA" id="ARBA00004651"/>
    </source>
</evidence>
<dbReference type="Pfam" id="PF13231">
    <property type="entry name" value="PMT_2"/>
    <property type="match status" value="1"/>
</dbReference>
<feature type="transmembrane region" description="Helical" evidence="8">
    <location>
        <begin position="367"/>
        <end position="385"/>
    </location>
</feature>
<evidence type="ECO:0000256" key="6">
    <source>
        <dbReference type="ARBA" id="ARBA00022989"/>
    </source>
</evidence>
<dbReference type="PANTHER" id="PTHR33908:SF11">
    <property type="entry name" value="MEMBRANE PROTEIN"/>
    <property type="match status" value="1"/>
</dbReference>
<dbReference type="PANTHER" id="PTHR33908">
    <property type="entry name" value="MANNOSYLTRANSFERASE YKCB-RELATED"/>
    <property type="match status" value="1"/>
</dbReference>
<reference evidence="10 11" key="1">
    <citation type="journal article" date="2006" name="Genome Res.">
        <title>Skewed genomic variability in strains of the toxigenic bacterial pathogen, Clostridium perfringens.</title>
        <authorList>
            <person name="Myers G.S."/>
            <person name="Rasko D.A."/>
            <person name="Cheung J.K."/>
            <person name="Ravel J."/>
            <person name="Seshadri R."/>
            <person name="Deboy R.T."/>
            <person name="Ren Q."/>
            <person name="Varga J."/>
            <person name="Awad M.M."/>
            <person name="Brinkac L.M."/>
            <person name="Daugherty S.C."/>
            <person name="Haft D.H."/>
            <person name="Dodson R.J."/>
            <person name="Madupu R."/>
            <person name="Nelson W.C."/>
            <person name="Rosovitz M.J."/>
            <person name="Sullivan S.A."/>
            <person name="Khouri H."/>
            <person name="Dimitrov G.I."/>
            <person name="Watkins K.L."/>
            <person name="Mulligan S."/>
            <person name="Benton J."/>
            <person name="Radune D."/>
            <person name="Fisher D.J."/>
            <person name="Atkins H.S."/>
            <person name="Hiscox T."/>
            <person name="Jost B.H."/>
            <person name="Billington S.J."/>
            <person name="Songer J.G."/>
            <person name="McClane B.A."/>
            <person name="Titball R.W."/>
            <person name="Rood J.I."/>
            <person name="Melville S.B."/>
            <person name="Paulsen I.T."/>
        </authorList>
    </citation>
    <scope>NUCLEOTIDE SEQUENCE [LARGE SCALE GENOMIC DNA]</scope>
    <source>
        <strain evidence="11">SM101 / Type A</strain>
    </source>
</reference>
<dbReference type="InterPro" id="IPR050297">
    <property type="entry name" value="LipidA_mod_glycosyltrf_83"/>
</dbReference>
<dbReference type="GO" id="GO:0016763">
    <property type="term" value="F:pentosyltransferase activity"/>
    <property type="evidence" value="ECO:0007669"/>
    <property type="project" value="TreeGrafter"/>
</dbReference>
<sequence length="422" mass="49638">MTFWEKDKRYRYTLWLCILVMFVIGTVCTLKYGNYFLLGDLDKLNNDDVRYLHTAKVLAEQGKLVYHNMDPTLFIMPGYPIFIALIVKIFGSGSLGIIAIRMSQLVLQCVCLYILYFLAKELVNKKTAIIACILTVLYLPEYVAANLILTEVLYKTLYMLLFYFSIIAIRKNKTKYYVFSGISWALVCLVRPNAAAFPLFIIIFWIVNKYSIKDMIKYTSIVFVIFVTLFSPWWIRNYKLTNKFVLFTESSANPKLLGTFIRWGAPSFYKDIPKEYKYDEFLNDEYLTEDEQNNLANYMIKRSFQEEPLKYTYWYTLGKTEELYKEAYYWKPIFRVNDTRMNFTHISYITLGILGIIAMIRRKIKGGKMLIVFLLINTAVYLPFITFSRYGYPNIFVFIIGAAYTLNVLFCKDEIQSEKSLI</sequence>
<proteinExistence type="predicted"/>
<feature type="transmembrane region" description="Helical" evidence="8">
    <location>
        <begin position="12"/>
        <end position="32"/>
    </location>
</feature>
<feature type="transmembrane region" description="Helical" evidence="8">
    <location>
        <begin position="73"/>
        <end position="91"/>
    </location>
</feature>
<keyword evidence="2" id="KW-1003">Cell membrane</keyword>
<protein>
    <submittedName>
        <fullName evidence="10">Putative membrane protein</fullName>
    </submittedName>
</protein>
<dbReference type="AlphaFoldDB" id="Q0SVE9"/>
<keyword evidence="6 8" id="KW-1133">Transmembrane helix</keyword>
<dbReference type="GO" id="GO:0009103">
    <property type="term" value="P:lipopolysaccharide biosynthetic process"/>
    <property type="evidence" value="ECO:0007669"/>
    <property type="project" value="UniProtKB-ARBA"/>
</dbReference>
<feature type="transmembrane region" description="Helical" evidence="8">
    <location>
        <begin position="391"/>
        <end position="410"/>
    </location>
</feature>